<reference evidence="6" key="2">
    <citation type="journal article" date="2008" name="Genome Biol.">
        <title>Improved genome assembly and evidence-based global gene model set for the chordate Ciona intestinalis: new insight into intron and operon populations.</title>
        <authorList>
            <person name="Satou Y."/>
            <person name="Mineta K."/>
            <person name="Ogasawara M."/>
            <person name="Sasakura Y."/>
            <person name="Shoguchi E."/>
            <person name="Ueno K."/>
            <person name="Yamada L."/>
            <person name="Matsumoto J."/>
            <person name="Wasserscheid J."/>
            <person name="Dewar K."/>
            <person name="Wiley G.B."/>
            <person name="Macmil S.L."/>
            <person name="Roe B.A."/>
            <person name="Zeller R.W."/>
            <person name="Hastings K.E."/>
            <person name="Lemaire P."/>
            <person name="Lindquist E."/>
            <person name="Endo T."/>
            <person name="Hotta K."/>
            <person name="Inaba K."/>
        </authorList>
    </citation>
    <scope>NUCLEOTIDE SEQUENCE [LARGE SCALE GENOMIC DNA]</scope>
    <source>
        <strain evidence="6">wild type</strain>
    </source>
</reference>
<feature type="region of interest" description="Disordered" evidence="3">
    <location>
        <begin position="266"/>
        <end position="295"/>
    </location>
</feature>
<evidence type="ECO:0000256" key="1">
    <source>
        <dbReference type="ARBA" id="ARBA00004141"/>
    </source>
</evidence>
<dbReference type="Pfam" id="PF03137">
    <property type="entry name" value="OATP"/>
    <property type="match status" value="1"/>
</dbReference>
<dbReference type="GeneTree" id="ENSGT01150000286901"/>
<dbReference type="InterPro" id="IPR036259">
    <property type="entry name" value="MFS_trans_sf"/>
</dbReference>
<feature type="transmembrane region" description="Helical" evidence="4">
    <location>
        <begin position="51"/>
        <end position="72"/>
    </location>
</feature>
<feature type="domain" description="Major facilitator superfamily (MFS) profile" evidence="5">
    <location>
        <begin position="1"/>
        <end position="295"/>
    </location>
</feature>
<evidence type="ECO:0000256" key="4">
    <source>
        <dbReference type="SAM" id="Phobius"/>
    </source>
</evidence>
<sequence>MGLQRTCINVRGFTAWLACIFFGEVLAGTYTRSVLTSIERRFELPSTITAFIASSYQIGNLTVMILVSYLGSRVHRPRFLALGSLLLFTGYMLVVLPQFLGGLYEFTDISTITSNSTESFTCTATDRTIPTAEACEDDEQTAKSNLYILIIVGIVVCGIGGAPTQPLGLSYVDDHSAEHNSALYIGIITTIALVGPAFGYVMGSFFLKIWVDVGWVDLESINITPRHQSWVGAWWLGFIVCAVVVGVAGIPLWFYPSKLDLVEKDTTDANEDESKKLAPSKNQVEEPKDEELNLK</sequence>
<feature type="transmembrane region" description="Helical" evidence="4">
    <location>
        <begin position="79"/>
        <end position="100"/>
    </location>
</feature>
<keyword evidence="4" id="KW-0472">Membrane</keyword>
<comment type="subcellular location">
    <subcellularLocation>
        <location evidence="1">Membrane</location>
        <topology evidence="1">Multi-pass membrane protein</topology>
    </subcellularLocation>
</comment>
<dbReference type="EMBL" id="EAAA01002682">
    <property type="status" value="NOT_ANNOTATED_CDS"/>
    <property type="molecule type" value="Genomic_DNA"/>
</dbReference>
<feature type="transmembrane region" description="Helical" evidence="4">
    <location>
        <begin position="146"/>
        <end position="162"/>
    </location>
</feature>
<evidence type="ECO:0000256" key="2">
    <source>
        <dbReference type="ARBA" id="ARBA00023157"/>
    </source>
</evidence>
<dbReference type="AlphaFoldDB" id="F6V4N7"/>
<protein>
    <recommendedName>
        <fullName evidence="5">Major facilitator superfamily (MFS) profile domain-containing protein</fullName>
    </recommendedName>
</protein>
<dbReference type="Proteomes" id="UP000008144">
    <property type="component" value="Chromosome 8"/>
</dbReference>
<dbReference type="InterPro" id="IPR004156">
    <property type="entry name" value="OATP"/>
</dbReference>
<keyword evidence="7" id="KW-1185">Reference proteome</keyword>
<reference evidence="6" key="3">
    <citation type="submission" date="2025-08" db="UniProtKB">
        <authorList>
            <consortium name="Ensembl"/>
        </authorList>
    </citation>
    <scope>IDENTIFICATION</scope>
</reference>
<reference evidence="7" key="1">
    <citation type="journal article" date="2002" name="Science">
        <title>The draft genome of Ciona intestinalis: insights into chordate and vertebrate origins.</title>
        <authorList>
            <person name="Dehal P."/>
            <person name="Satou Y."/>
            <person name="Campbell R.K."/>
            <person name="Chapman J."/>
            <person name="Degnan B."/>
            <person name="De Tomaso A."/>
            <person name="Davidson B."/>
            <person name="Di Gregorio A."/>
            <person name="Gelpke M."/>
            <person name="Goodstein D.M."/>
            <person name="Harafuji N."/>
            <person name="Hastings K.E."/>
            <person name="Ho I."/>
            <person name="Hotta K."/>
            <person name="Huang W."/>
            <person name="Kawashima T."/>
            <person name="Lemaire P."/>
            <person name="Martinez D."/>
            <person name="Meinertzhagen I.A."/>
            <person name="Necula S."/>
            <person name="Nonaka M."/>
            <person name="Putnam N."/>
            <person name="Rash S."/>
            <person name="Saiga H."/>
            <person name="Satake M."/>
            <person name="Terry A."/>
            <person name="Yamada L."/>
            <person name="Wang H.G."/>
            <person name="Awazu S."/>
            <person name="Azumi K."/>
            <person name="Boore J."/>
            <person name="Branno M."/>
            <person name="Chin-Bow S."/>
            <person name="DeSantis R."/>
            <person name="Doyle S."/>
            <person name="Francino P."/>
            <person name="Keys D.N."/>
            <person name="Haga S."/>
            <person name="Hayashi H."/>
            <person name="Hino K."/>
            <person name="Imai K.S."/>
            <person name="Inaba K."/>
            <person name="Kano S."/>
            <person name="Kobayashi K."/>
            <person name="Kobayashi M."/>
            <person name="Lee B.I."/>
            <person name="Makabe K.W."/>
            <person name="Manohar C."/>
            <person name="Matassi G."/>
            <person name="Medina M."/>
            <person name="Mochizuki Y."/>
            <person name="Mount S."/>
            <person name="Morishita T."/>
            <person name="Miura S."/>
            <person name="Nakayama A."/>
            <person name="Nishizaka S."/>
            <person name="Nomoto H."/>
            <person name="Ohta F."/>
            <person name="Oishi K."/>
            <person name="Rigoutsos I."/>
            <person name="Sano M."/>
            <person name="Sasaki A."/>
            <person name="Sasakura Y."/>
            <person name="Shoguchi E."/>
            <person name="Shin-i T."/>
            <person name="Spagnuolo A."/>
            <person name="Stainier D."/>
            <person name="Suzuki M.M."/>
            <person name="Tassy O."/>
            <person name="Takatori N."/>
            <person name="Tokuoka M."/>
            <person name="Yagi K."/>
            <person name="Yoshizaki F."/>
            <person name="Wada S."/>
            <person name="Zhang C."/>
            <person name="Hyatt P.D."/>
            <person name="Larimer F."/>
            <person name="Detter C."/>
            <person name="Doggett N."/>
            <person name="Glavina T."/>
            <person name="Hawkins T."/>
            <person name="Richardson P."/>
            <person name="Lucas S."/>
            <person name="Kohara Y."/>
            <person name="Levine M."/>
            <person name="Satoh N."/>
            <person name="Rokhsar D.S."/>
        </authorList>
    </citation>
    <scope>NUCLEOTIDE SEQUENCE [LARGE SCALE GENOMIC DNA]</scope>
</reference>
<organism evidence="6 7">
    <name type="scientific">Ciona intestinalis</name>
    <name type="common">Transparent sea squirt</name>
    <name type="synonym">Ascidia intestinalis</name>
    <dbReference type="NCBI Taxonomy" id="7719"/>
    <lineage>
        <taxon>Eukaryota</taxon>
        <taxon>Metazoa</taxon>
        <taxon>Chordata</taxon>
        <taxon>Tunicata</taxon>
        <taxon>Ascidiacea</taxon>
        <taxon>Phlebobranchia</taxon>
        <taxon>Cionidae</taxon>
        <taxon>Ciona</taxon>
    </lineage>
</organism>
<evidence type="ECO:0000313" key="6">
    <source>
        <dbReference type="Ensembl" id="ENSCINP00000024369.2"/>
    </source>
</evidence>
<dbReference type="InParanoid" id="F6V4N7"/>
<dbReference type="PANTHER" id="PTHR11388">
    <property type="entry name" value="ORGANIC ANION TRANSPORTER"/>
    <property type="match status" value="1"/>
</dbReference>
<dbReference type="PANTHER" id="PTHR11388:SF157">
    <property type="entry name" value="SOLUTE CARRIER ORGANIC ANION TRANSPORTER FAMILY MEMBER 2A1-LIKE"/>
    <property type="match status" value="1"/>
</dbReference>
<evidence type="ECO:0000313" key="7">
    <source>
        <dbReference type="Proteomes" id="UP000008144"/>
    </source>
</evidence>
<accession>F6V4N7</accession>
<dbReference type="OMA" id="CETENPP"/>
<dbReference type="STRING" id="7719.ENSCINP00000024369"/>
<keyword evidence="4" id="KW-0812">Transmembrane</keyword>
<dbReference type="Ensembl" id="ENSCINT00000024615.2">
    <property type="protein sequence ID" value="ENSCINP00000024369.2"/>
    <property type="gene ID" value="ENSCING00000006506.3"/>
</dbReference>
<proteinExistence type="predicted"/>
<evidence type="ECO:0000259" key="5">
    <source>
        <dbReference type="PROSITE" id="PS50850"/>
    </source>
</evidence>
<name>F6V4N7_CIOIN</name>
<feature type="transmembrane region" description="Helical" evidence="4">
    <location>
        <begin position="183"/>
        <end position="211"/>
    </location>
</feature>
<feature type="compositionally biased region" description="Basic and acidic residues" evidence="3">
    <location>
        <begin position="266"/>
        <end position="276"/>
    </location>
</feature>
<keyword evidence="2" id="KW-1015">Disulfide bond</keyword>
<feature type="compositionally biased region" description="Basic and acidic residues" evidence="3">
    <location>
        <begin position="283"/>
        <end position="295"/>
    </location>
</feature>
<feature type="transmembrane region" description="Helical" evidence="4">
    <location>
        <begin position="231"/>
        <end position="255"/>
    </location>
</feature>
<dbReference type="HOGENOM" id="CLU_008954_0_0_1"/>
<dbReference type="PROSITE" id="PS50850">
    <property type="entry name" value="MFS"/>
    <property type="match status" value="1"/>
</dbReference>
<dbReference type="InterPro" id="IPR020846">
    <property type="entry name" value="MFS_dom"/>
</dbReference>
<keyword evidence="4" id="KW-1133">Transmembrane helix</keyword>
<dbReference type="GO" id="GO:0022857">
    <property type="term" value="F:transmembrane transporter activity"/>
    <property type="evidence" value="ECO:0007669"/>
    <property type="project" value="InterPro"/>
</dbReference>
<evidence type="ECO:0000256" key="3">
    <source>
        <dbReference type="SAM" id="MobiDB-lite"/>
    </source>
</evidence>
<dbReference type="GO" id="GO:0016020">
    <property type="term" value="C:membrane"/>
    <property type="evidence" value="ECO:0007669"/>
    <property type="project" value="UniProtKB-SubCell"/>
</dbReference>
<reference evidence="6" key="4">
    <citation type="submission" date="2025-09" db="UniProtKB">
        <authorList>
            <consortium name="Ensembl"/>
        </authorList>
    </citation>
    <scope>IDENTIFICATION</scope>
</reference>
<dbReference type="Gene3D" id="1.20.1250.20">
    <property type="entry name" value="MFS general substrate transporter like domains"/>
    <property type="match status" value="1"/>
</dbReference>
<dbReference type="SUPFAM" id="SSF103473">
    <property type="entry name" value="MFS general substrate transporter"/>
    <property type="match status" value="1"/>
</dbReference>